<dbReference type="Pfam" id="PF05638">
    <property type="entry name" value="T6SS_HCP"/>
    <property type="match status" value="1"/>
</dbReference>
<accession>A0ABU5K952</accession>
<keyword evidence="3" id="KW-1185">Reference proteome</keyword>
<proteinExistence type="predicted"/>
<dbReference type="Gene3D" id="2.30.110.20">
    <property type="entry name" value="Hcp1-like"/>
    <property type="match status" value="1"/>
</dbReference>
<reference evidence="2 3" key="1">
    <citation type="submission" date="2023-11" db="EMBL/GenBank/DDBJ databases">
        <title>Novel species in genus Nocardioides.</title>
        <authorList>
            <person name="Zhou H."/>
        </authorList>
    </citation>
    <scope>NUCLEOTIDE SEQUENCE [LARGE SCALE GENOMIC DNA]</scope>
    <source>
        <strain evidence="2 3">S-58</strain>
    </source>
</reference>
<feature type="region of interest" description="Disordered" evidence="1">
    <location>
        <begin position="77"/>
        <end position="99"/>
    </location>
</feature>
<evidence type="ECO:0000313" key="3">
    <source>
        <dbReference type="Proteomes" id="UP001291999"/>
    </source>
</evidence>
<dbReference type="Proteomes" id="UP001291999">
    <property type="component" value="Unassembled WGS sequence"/>
</dbReference>
<dbReference type="InterPro" id="IPR036624">
    <property type="entry name" value="Hcp1-lik_sf"/>
</dbReference>
<dbReference type="EMBL" id="JAXQPW010000001">
    <property type="protein sequence ID" value="MDZ5660985.1"/>
    <property type="molecule type" value="Genomic_DNA"/>
</dbReference>
<dbReference type="RefSeq" id="WP_322423365.1">
    <property type="nucleotide sequence ID" value="NZ_JAXQPW010000001.1"/>
</dbReference>
<comment type="caution">
    <text evidence="2">The sequence shown here is derived from an EMBL/GenBank/DDBJ whole genome shotgun (WGS) entry which is preliminary data.</text>
</comment>
<dbReference type="InterPro" id="IPR008514">
    <property type="entry name" value="T6SS_Hcp"/>
</dbReference>
<protein>
    <submittedName>
        <fullName evidence="2">Type VI secretion system tube protein Hcp</fullName>
    </submittedName>
</protein>
<dbReference type="SUPFAM" id="SSF141452">
    <property type="entry name" value="Hcp1-like"/>
    <property type="match status" value="1"/>
</dbReference>
<evidence type="ECO:0000313" key="2">
    <source>
        <dbReference type="EMBL" id="MDZ5660985.1"/>
    </source>
</evidence>
<name>A0ABU5K952_9ACTN</name>
<organism evidence="2 3">
    <name type="scientific">Nocardioides renjunii</name>
    <dbReference type="NCBI Taxonomy" id="3095075"/>
    <lineage>
        <taxon>Bacteria</taxon>
        <taxon>Bacillati</taxon>
        <taxon>Actinomycetota</taxon>
        <taxon>Actinomycetes</taxon>
        <taxon>Propionibacteriales</taxon>
        <taxon>Nocardioidaceae</taxon>
        <taxon>Nocardioides</taxon>
    </lineage>
</organism>
<gene>
    <name evidence="2" type="ORF">SFC79_04345</name>
</gene>
<evidence type="ECO:0000256" key="1">
    <source>
        <dbReference type="SAM" id="MobiDB-lite"/>
    </source>
</evidence>
<sequence length="99" mass="10997">MDSASCPKPFEPERQRHAQPKIIVRKNGVNNKLDYYSMSMKDVMVTSYQTGGSGGEDLLTESVTLAFASLEVKYHAQNPKGRKTGESKFDHNLQGNASF</sequence>